<dbReference type="KEGG" id="fiy:BN1229_v1_2122"/>
<feature type="transmembrane region" description="Helical" evidence="8">
    <location>
        <begin position="85"/>
        <end position="105"/>
    </location>
</feature>
<evidence type="ECO:0000313" key="10">
    <source>
        <dbReference type="Proteomes" id="UP000033187"/>
    </source>
</evidence>
<dbReference type="InterPro" id="IPR037294">
    <property type="entry name" value="ABC_BtuC-like"/>
</dbReference>
<feature type="transmembrane region" description="Helical" evidence="8">
    <location>
        <begin position="335"/>
        <end position="356"/>
    </location>
</feature>
<keyword evidence="7 8" id="KW-0472">Membrane</keyword>
<dbReference type="CDD" id="cd06550">
    <property type="entry name" value="TM_ABC_iron-siderophores_like"/>
    <property type="match status" value="1"/>
</dbReference>
<evidence type="ECO:0000313" key="9">
    <source>
        <dbReference type="EMBL" id="CPR19347.1"/>
    </source>
</evidence>
<accession>A0A0D6JF97</accession>
<feature type="transmembrane region" description="Helical" evidence="8">
    <location>
        <begin position="143"/>
        <end position="166"/>
    </location>
</feature>
<dbReference type="GO" id="GO:0033214">
    <property type="term" value="P:siderophore-iron import into cell"/>
    <property type="evidence" value="ECO:0007669"/>
    <property type="project" value="TreeGrafter"/>
</dbReference>
<organism evidence="9 10">
    <name type="scientific">Candidatus Filomicrobium marinum</name>
    <dbReference type="NCBI Taxonomy" id="1608628"/>
    <lineage>
        <taxon>Bacteria</taxon>
        <taxon>Pseudomonadati</taxon>
        <taxon>Pseudomonadota</taxon>
        <taxon>Alphaproteobacteria</taxon>
        <taxon>Hyphomicrobiales</taxon>
        <taxon>Hyphomicrobiaceae</taxon>
        <taxon>Filomicrobium</taxon>
    </lineage>
</organism>
<evidence type="ECO:0000256" key="1">
    <source>
        <dbReference type="ARBA" id="ARBA00004651"/>
    </source>
</evidence>
<dbReference type="GO" id="GO:0022857">
    <property type="term" value="F:transmembrane transporter activity"/>
    <property type="evidence" value="ECO:0007669"/>
    <property type="project" value="InterPro"/>
</dbReference>
<feature type="transmembrane region" description="Helical" evidence="8">
    <location>
        <begin position="178"/>
        <end position="199"/>
    </location>
</feature>
<feature type="transmembrane region" description="Helical" evidence="8">
    <location>
        <begin position="219"/>
        <end position="238"/>
    </location>
</feature>
<dbReference type="PANTHER" id="PTHR30472">
    <property type="entry name" value="FERRIC ENTEROBACTIN TRANSPORT SYSTEM PERMEASE PROTEIN"/>
    <property type="match status" value="1"/>
</dbReference>
<dbReference type="AlphaFoldDB" id="A0A0D6JF97"/>
<keyword evidence="6 8" id="KW-1133">Transmembrane helix</keyword>
<dbReference type="Gene3D" id="1.10.3470.10">
    <property type="entry name" value="ABC transporter involved in vitamin B12 uptake, BtuC"/>
    <property type="match status" value="1"/>
</dbReference>
<name>A0A0D6JF97_9HYPH</name>
<dbReference type="KEGG" id="fil:BN1229_v1_2122"/>
<gene>
    <name evidence="9" type="primary">hmuU</name>
    <name evidence="9" type="ORF">YBN1229_v1_2122</name>
</gene>
<keyword evidence="4" id="KW-1003">Cell membrane</keyword>
<dbReference type="Proteomes" id="UP000033187">
    <property type="component" value="Chromosome 1"/>
</dbReference>
<sequence>MSAPATPMERSVPRDARTSTARMLMICAWLSLAIVVVLSLSIGATGITLAALPDAIQHWLAGSDDDATAARHSLVLLEIRLPRTLLGLFVGAALAVAGAMMQGLFRNPLADPGLIGVSSGAALAAVATIALGNEFAAPWIGTFGPYALPISAFFGGVITTWMLVAVAGRHGQLMIGTLLLAGIAIGALAGAMSGLIAYVSDDRELRDLTLWTLGSLSGASWPKVIAVTPFAILIAFAIPRLIRGLNGFLLGEAEAFHLGINVEATKKFVVVTTAACVGAAVAVAGVIGFIGIVVPHFVRLIAGPDHRIVLPASALVGGTLMVFADILARMLVRPAELPIGIVMAAIGAPVFLHLVLKRGIGGVE</sequence>
<dbReference type="PANTHER" id="PTHR30472:SF25">
    <property type="entry name" value="ABC TRANSPORTER PERMEASE PROTEIN MJ0876-RELATED"/>
    <property type="match status" value="1"/>
</dbReference>
<dbReference type="GO" id="GO:0005886">
    <property type="term" value="C:plasma membrane"/>
    <property type="evidence" value="ECO:0007669"/>
    <property type="project" value="UniProtKB-SubCell"/>
</dbReference>
<dbReference type="RefSeq" id="WP_052743830.1">
    <property type="nucleotide sequence ID" value="NZ_LN829118.1"/>
</dbReference>
<protein>
    <submittedName>
        <fullName evidence="9">Hemin transport system permease protein HmuU</fullName>
    </submittedName>
</protein>
<evidence type="ECO:0000256" key="8">
    <source>
        <dbReference type="SAM" id="Phobius"/>
    </source>
</evidence>
<dbReference type="Pfam" id="PF01032">
    <property type="entry name" value="FecCD"/>
    <property type="match status" value="1"/>
</dbReference>
<feature type="transmembrane region" description="Helical" evidence="8">
    <location>
        <begin position="112"/>
        <end position="131"/>
    </location>
</feature>
<reference evidence="10" key="1">
    <citation type="submission" date="2015-02" db="EMBL/GenBank/DDBJ databases">
        <authorList>
            <person name="Chooi Y.-H."/>
        </authorList>
    </citation>
    <scope>NUCLEOTIDE SEQUENCE [LARGE SCALE GENOMIC DNA]</scope>
    <source>
        <strain evidence="10">strain Y</strain>
    </source>
</reference>
<comment type="similarity">
    <text evidence="2">Belongs to the binding-protein-dependent transport system permease family. FecCD subfamily.</text>
</comment>
<feature type="transmembrane region" description="Helical" evidence="8">
    <location>
        <begin position="21"/>
        <end position="44"/>
    </location>
</feature>
<evidence type="ECO:0000256" key="2">
    <source>
        <dbReference type="ARBA" id="ARBA00007935"/>
    </source>
</evidence>
<feature type="transmembrane region" description="Helical" evidence="8">
    <location>
        <begin position="308"/>
        <end position="328"/>
    </location>
</feature>
<proteinExistence type="inferred from homology"/>
<keyword evidence="3" id="KW-0813">Transport</keyword>
<dbReference type="EMBL" id="LN829119">
    <property type="protein sequence ID" value="CPR19347.1"/>
    <property type="molecule type" value="Genomic_DNA"/>
</dbReference>
<comment type="subcellular location">
    <subcellularLocation>
        <location evidence="1">Cell membrane</location>
        <topology evidence="1">Multi-pass membrane protein</topology>
    </subcellularLocation>
</comment>
<evidence type="ECO:0000256" key="5">
    <source>
        <dbReference type="ARBA" id="ARBA00022692"/>
    </source>
</evidence>
<evidence type="ECO:0000256" key="4">
    <source>
        <dbReference type="ARBA" id="ARBA00022475"/>
    </source>
</evidence>
<dbReference type="InterPro" id="IPR000522">
    <property type="entry name" value="ABC_transptr_permease_BtuC"/>
</dbReference>
<keyword evidence="5 8" id="KW-0812">Transmembrane</keyword>
<feature type="transmembrane region" description="Helical" evidence="8">
    <location>
        <begin position="268"/>
        <end position="296"/>
    </location>
</feature>
<evidence type="ECO:0000256" key="3">
    <source>
        <dbReference type="ARBA" id="ARBA00022448"/>
    </source>
</evidence>
<dbReference type="OrthoDB" id="9811975at2"/>
<evidence type="ECO:0000256" key="7">
    <source>
        <dbReference type="ARBA" id="ARBA00023136"/>
    </source>
</evidence>
<evidence type="ECO:0000256" key="6">
    <source>
        <dbReference type="ARBA" id="ARBA00022989"/>
    </source>
</evidence>
<keyword evidence="10" id="KW-1185">Reference proteome</keyword>
<dbReference type="SUPFAM" id="SSF81345">
    <property type="entry name" value="ABC transporter involved in vitamin B12 uptake, BtuC"/>
    <property type="match status" value="1"/>
</dbReference>
<dbReference type="FunFam" id="1.10.3470.10:FF:000001">
    <property type="entry name" value="Vitamin B12 ABC transporter permease BtuC"/>
    <property type="match status" value="1"/>
</dbReference>